<dbReference type="InterPro" id="IPR050564">
    <property type="entry name" value="F420-G6PD/mer"/>
</dbReference>
<dbReference type="PANTHER" id="PTHR43244">
    <property type="match status" value="1"/>
</dbReference>
<organism evidence="3 4">
    <name type="scientific">Nocardioides soli</name>
    <dbReference type="NCBI Taxonomy" id="1036020"/>
    <lineage>
        <taxon>Bacteria</taxon>
        <taxon>Bacillati</taxon>
        <taxon>Actinomycetota</taxon>
        <taxon>Actinomycetes</taxon>
        <taxon>Propionibacteriales</taxon>
        <taxon>Nocardioidaceae</taxon>
        <taxon>Nocardioides</taxon>
    </lineage>
</organism>
<evidence type="ECO:0000313" key="4">
    <source>
        <dbReference type="Proteomes" id="UP000589626"/>
    </source>
</evidence>
<dbReference type="CDD" id="cd01097">
    <property type="entry name" value="Tetrahydromethanopterin_reductase"/>
    <property type="match status" value="1"/>
</dbReference>
<dbReference type="EC" id="1.5.98.2" evidence="3"/>
<dbReference type="GO" id="GO:0016705">
    <property type="term" value="F:oxidoreductase activity, acting on paired donors, with incorporation or reduction of molecular oxygen"/>
    <property type="evidence" value="ECO:0007669"/>
    <property type="project" value="InterPro"/>
</dbReference>
<name>A0A7W4VS69_9ACTN</name>
<protein>
    <submittedName>
        <fullName evidence="3">5,10-methylenetetrahydromethanopterin reductase</fullName>
        <ecNumber evidence="3">1.5.98.2</ecNumber>
    </submittedName>
</protein>
<dbReference type="PANTHER" id="PTHR43244:SF1">
    <property type="entry name" value="5,10-METHYLENETETRAHYDROMETHANOPTERIN REDUCTASE"/>
    <property type="match status" value="1"/>
</dbReference>
<dbReference type="EMBL" id="JACHWR010000001">
    <property type="protein sequence ID" value="MBB3040650.1"/>
    <property type="molecule type" value="Genomic_DNA"/>
</dbReference>
<dbReference type="InterPro" id="IPR036661">
    <property type="entry name" value="Luciferase-like_sf"/>
</dbReference>
<dbReference type="RefSeq" id="WP_183590657.1">
    <property type="nucleotide sequence ID" value="NZ_JACHWR010000001.1"/>
</dbReference>
<dbReference type="Pfam" id="PF00296">
    <property type="entry name" value="Bac_luciferase"/>
    <property type="match status" value="1"/>
</dbReference>
<dbReference type="SUPFAM" id="SSF51679">
    <property type="entry name" value="Bacterial luciferase-like"/>
    <property type="match status" value="1"/>
</dbReference>
<dbReference type="AlphaFoldDB" id="A0A7W4VS69"/>
<evidence type="ECO:0000259" key="2">
    <source>
        <dbReference type="Pfam" id="PF00296"/>
    </source>
</evidence>
<keyword evidence="4" id="KW-1185">Reference proteome</keyword>
<dbReference type="GO" id="GO:0018537">
    <property type="term" value="F:coenzyme F420-dependent N5,N10-methenyltetrahydromethanopterin reductase activity"/>
    <property type="evidence" value="ECO:0007669"/>
    <property type="project" value="UniProtKB-EC"/>
</dbReference>
<gene>
    <name evidence="3" type="ORF">FHU40_000451</name>
</gene>
<dbReference type="InterPro" id="IPR011251">
    <property type="entry name" value="Luciferase-like_dom"/>
</dbReference>
<keyword evidence="1 3" id="KW-0560">Oxidoreductase</keyword>
<reference evidence="3 4" key="1">
    <citation type="submission" date="2020-08" db="EMBL/GenBank/DDBJ databases">
        <title>Sequencing the genomes of 1000 actinobacteria strains.</title>
        <authorList>
            <person name="Klenk H.-P."/>
        </authorList>
    </citation>
    <scope>NUCLEOTIDE SEQUENCE [LARGE SCALE GENOMIC DNA]</scope>
    <source>
        <strain evidence="3 4">DSM 105498</strain>
    </source>
</reference>
<feature type="domain" description="Luciferase-like" evidence="2">
    <location>
        <begin position="25"/>
        <end position="304"/>
    </location>
</feature>
<accession>A0A7W4VS69</accession>
<proteinExistence type="predicted"/>
<evidence type="ECO:0000256" key="1">
    <source>
        <dbReference type="ARBA" id="ARBA00023002"/>
    </source>
</evidence>
<sequence>MSIKSGVALQPVDPPEVFEGMVDDIEGMRFEELWLTDSSLHARYVYVYLALAARRTSGLQLGTAVTNPVSRHPAVTATAFATINELAGGRAVMGIGAGDRPLLSLGEKPARLARLEGAIEAIREIWTGKHVDYEGDGFSLVDAHMREPGPTSMPVYMSASGPKTLQLAGRVADGVVLLAGLHPEGLQWAIDHIDRGVEEAGRSARPKITVFAYGAIDDDTDAALDAGRTIAAWFPQTAPVYCEMAGLSTDLIQQVRSMYEGGEFQEAAAAARLLPDDFVHRMALAGDLDRAKEHLRNMRDLGVDGVSVFPLGEDRMKTVRNFRKAYDEVIGS</sequence>
<evidence type="ECO:0000313" key="3">
    <source>
        <dbReference type="EMBL" id="MBB3040650.1"/>
    </source>
</evidence>
<dbReference type="Proteomes" id="UP000589626">
    <property type="component" value="Unassembled WGS sequence"/>
</dbReference>
<comment type="caution">
    <text evidence="3">The sequence shown here is derived from an EMBL/GenBank/DDBJ whole genome shotgun (WGS) entry which is preliminary data.</text>
</comment>
<dbReference type="Gene3D" id="3.20.20.30">
    <property type="entry name" value="Luciferase-like domain"/>
    <property type="match status" value="1"/>
</dbReference>